<dbReference type="Proteomes" id="UP000539075">
    <property type="component" value="Unassembled WGS sequence"/>
</dbReference>
<gene>
    <name evidence="9" type="primary">tatA</name>
    <name evidence="10" type="ORF">HNQ38_001260</name>
</gene>
<dbReference type="HAMAP" id="MF_00236">
    <property type="entry name" value="TatA_E"/>
    <property type="match status" value="1"/>
</dbReference>
<dbReference type="EMBL" id="JACHGO010000003">
    <property type="protein sequence ID" value="MBB5143172.1"/>
    <property type="molecule type" value="Genomic_DNA"/>
</dbReference>
<dbReference type="InterPro" id="IPR003369">
    <property type="entry name" value="TatA/B/E"/>
</dbReference>
<organism evidence="10 11">
    <name type="scientific">Desulfovibrio intestinalis</name>
    <dbReference type="NCBI Taxonomy" id="58621"/>
    <lineage>
        <taxon>Bacteria</taxon>
        <taxon>Pseudomonadati</taxon>
        <taxon>Thermodesulfobacteriota</taxon>
        <taxon>Desulfovibrionia</taxon>
        <taxon>Desulfovibrionales</taxon>
        <taxon>Desulfovibrionaceae</taxon>
        <taxon>Desulfovibrio</taxon>
    </lineage>
</organism>
<evidence type="ECO:0000256" key="4">
    <source>
        <dbReference type="ARBA" id="ARBA00022692"/>
    </source>
</evidence>
<comment type="subcellular location">
    <subcellularLocation>
        <location evidence="1 9">Cell membrane</location>
        <topology evidence="1 9">Single-pass membrane protein</topology>
    </subcellularLocation>
</comment>
<accession>A0A7W8C2F6</accession>
<comment type="similarity">
    <text evidence="9">Belongs to the TatA/E family.</text>
</comment>
<evidence type="ECO:0000313" key="10">
    <source>
        <dbReference type="EMBL" id="MBB5143172.1"/>
    </source>
</evidence>
<dbReference type="Gene3D" id="1.20.5.3310">
    <property type="match status" value="1"/>
</dbReference>
<keyword evidence="8 9" id="KW-0472">Membrane</keyword>
<keyword evidence="2 9" id="KW-0813">Transport</keyword>
<dbReference type="GO" id="GO:0033281">
    <property type="term" value="C:TAT protein transport complex"/>
    <property type="evidence" value="ECO:0007669"/>
    <property type="project" value="UniProtKB-UniRule"/>
</dbReference>
<keyword evidence="4 9" id="KW-0812">Transmembrane</keyword>
<evidence type="ECO:0000256" key="9">
    <source>
        <dbReference type="HAMAP-Rule" id="MF_00236"/>
    </source>
</evidence>
<keyword evidence="7 9" id="KW-0811">Translocation</keyword>
<dbReference type="AlphaFoldDB" id="A0A7W8C2F6"/>
<sequence>MGALSIQHLLVVLVVVIALLGAKKLPVIGSGLGKTIKNFTQATSEQDEVDTTSRRAAAAYSGWPSTEDAGRPRHLCHAPCPLTEHFTPTLLFHPKS</sequence>
<evidence type="ECO:0000256" key="2">
    <source>
        <dbReference type="ARBA" id="ARBA00022448"/>
    </source>
</evidence>
<dbReference type="PANTHER" id="PTHR42982:SF1">
    <property type="entry name" value="SEC-INDEPENDENT PROTEIN TRANSLOCASE PROTEIN TATA"/>
    <property type="match status" value="1"/>
</dbReference>
<keyword evidence="3 9" id="KW-1003">Cell membrane</keyword>
<evidence type="ECO:0000256" key="6">
    <source>
        <dbReference type="ARBA" id="ARBA00022989"/>
    </source>
</evidence>
<dbReference type="Pfam" id="PF02416">
    <property type="entry name" value="TatA_B_E"/>
    <property type="match status" value="1"/>
</dbReference>
<comment type="subunit">
    <text evidence="9">Forms a complex with TatC.</text>
</comment>
<dbReference type="GO" id="GO:0008320">
    <property type="term" value="F:protein transmembrane transporter activity"/>
    <property type="evidence" value="ECO:0007669"/>
    <property type="project" value="UniProtKB-UniRule"/>
</dbReference>
<comment type="function">
    <text evidence="9">Part of the twin-arginine translocation (Tat) system that transports large folded proteins containing a characteristic twin-arginine motif in their signal peptide across membranes. TatA could form the protein-conducting channel of the Tat system.</text>
</comment>
<evidence type="ECO:0000256" key="7">
    <source>
        <dbReference type="ARBA" id="ARBA00023010"/>
    </source>
</evidence>
<evidence type="ECO:0000256" key="1">
    <source>
        <dbReference type="ARBA" id="ARBA00004162"/>
    </source>
</evidence>
<comment type="caution">
    <text evidence="10">The sequence shown here is derived from an EMBL/GenBank/DDBJ whole genome shotgun (WGS) entry which is preliminary data.</text>
</comment>
<proteinExistence type="inferred from homology"/>
<dbReference type="InterPro" id="IPR006312">
    <property type="entry name" value="TatA/E"/>
</dbReference>
<keyword evidence="6 9" id="KW-1133">Transmembrane helix</keyword>
<name>A0A7W8C2F6_9BACT</name>
<dbReference type="PANTHER" id="PTHR42982">
    <property type="entry name" value="SEC-INDEPENDENT PROTEIN TRANSLOCASE PROTEIN TATA"/>
    <property type="match status" value="1"/>
</dbReference>
<keyword evidence="5 9" id="KW-0653">Protein transport</keyword>
<evidence type="ECO:0000313" key="11">
    <source>
        <dbReference type="Proteomes" id="UP000539075"/>
    </source>
</evidence>
<dbReference type="GO" id="GO:0043953">
    <property type="term" value="P:protein transport by the Tat complex"/>
    <property type="evidence" value="ECO:0007669"/>
    <property type="project" value="UniProtKB-UniRule"/>
</dbReference>
<protein>
    <recommendedName>
        <fullName evidence="9">Sec-independent protein translocase protein TatA</fullName>
    </recommendedName>
</protein>
<dbReference type="RefSeq" id="WP_183718525.1">
    <property type="nucleotide sequence ID" value="NZ_JACHGO010000003.1"/>
</dbReference>
<evidence type="ECO:0000256" key="5">
    <source>
        <dbReference type="ARBA" id="ARBA00022927"/>
    </source>
</evidence>
<reference evidence="10 11" key="1">
    <citation type="submission" date="2020-08" db="EMBL/GenBank/DDBJ databases">
        <title>Genomic Encyclopedia of Type Strains, Phase IV (KMG-IV): sequencing the most valuable type-strain genomes for metagenomic binning, comparative biology and taxonomic classification.</title>
        <authorList>
            <person name="Goeker M."/>
        </authorList>
    </citation>
    <scope>NUCLEOTIDE SEQUENCE [LARGE SCALE GENOMIC DNA]</scope>
    <source>
        <strain evidence="10 11">DSM 11275</strain>
    </source>
</reference>
<evidence type="ECO:0000256" key="3">
    <source>
        <dbReference type="ARBA" id="ARBA00022475"/>
    </source>
</evidence>
<dbReference type="NCBIfam" id="TIGR01411">
    <property type="entry name" value="tatAE"/>
    <property type="match status" value="1"/>
</dbReference>
<keyword evidence="11" id="KW-1185">Reference proteome</keyword>
<evidence type="ECO:0000256" key="8">
    <source>
        <dbReference type="ARBA" id="ARBA00023136"/>
    </source>
</evidence>